<dbReference type="InterPro" id="IPR039204">
    <property type="entry name" value="MRS2-like"/>
</dbReference>
<comment type="similarity">
    <text evidence="1">Belongs to the CorA metal ion transporter (MIT) (TC 1.A.35.5) family.</text>
</comment>
<evidence type="ECO:0000256" key="2">
    <source>
        <dbReference type="ARBA" id="ARBA00022723"/>
    </source>
</evidence>
<feature type="compositionally biased region" description="Gly residues" evidence="8">
    <location>
        <begin position="1007"/>
        <end position="1017"/>
    </location>
</feature>
<evidence type="ECO:0000313" key="11">
    <source>
        <dbReference type="Proteomes" id="UP001459277"/>
    </source>
</evidence>
<feature type="compositionally biased region" description="Polar residues" evidence="8">
    <location>
        <begin position="614"/>
        <end position="623"/>
    </location>
</feature>
<dbReference type="CDD" id="cd12823">
    <property type="entry name" value="Mrs2_Mfm1p-like"/>
    <property type="match status" value="1"/>
</dbReference>
<organism evidence="10 11">
    <name type="scientific">Lithocarpus litseifolius</name>
    <dbReference type="NCBI Taxonomy" id="425828"/>
    <lineage>
        <taxon>Eukaryota</taxon>
        <taxon>Viridiplantae</taxon>
        <taxon>Streptophyta</taxon>
        <taxon>Embryophyta</taxon>
        <taxon>Tracheophyta</taxon>
        <taxon>Spermatophyta</taxon>
        <taxon>Magnoliopsida</taxon>
        <taxon>eudicotyledons</taxon>
        <taxon>Gunneridae</taxon>
        <taxon>Pentapetalae</taxon>
        <taxon>rosids</taxon>
        <taxon>fabids</taxon>
        <taxon>Fagales</taxon>
        <taxon>Fagaceae</taxon>
        <taxon>Lithocarpus</taxon>
    </lineage>
</organism>
<evidence type="ECO:0000313" key="10">
    <source>
        <dbReference type="EMBL" id="KAK9991913.1"/>
    </source>
</evidence>
<dbReference type="GO" id="GO:0008270">
    <property type="term" value="F:zinc ion binding"/>
    <property type="evidence" value="ECO:0007669"/>
    <property type="project" value="UniProtKB-KW"/>
</dbReference>
<comment type="subunit">
    <text evidence="5">Interacts with DREB2A.</text>
</comment>
<feature type="region of interest" description="Disordered" evidence="8">
    <location>
        <begin position="120"/>
        <end position="144"/>
    </location>
</feature>
<dbReference type="InterPro" id="IPR013083">
    <property type="entry name" value="Znf_RING/FYVE/PHD"/>
</dbReference>
<dbReference type="Gene3D" id="2.40.128.330">
    <property type="match status" value="1"/>
</dbReference>
<dbReference type="PANTHER" id="PTHR46293:SF3">
    <property type="entry name" value="E3 UBIQUITIN PROTEIN LIGASE DRIPH-RELATED"/>
    <property type="match status" value="1"/>
</dbReference>
<feature type="compositionally biased region" description="Acidic residues" evidence="8">
    <location>
        <begin position="888"/>
        <end position="903"/>
    </location>
</feature>
<dbReference type="EMBL" id="JAZDWU010000009">
    <property type="protein sequence ID" value="KAK9991913.1"/>
    <property type="molecule type" value="Genomic_DNA"/>
</dbReference>
<evidence type="ECO:0000256" key="6">
    <source>
        <dbReference type="PROSITE-ProRule" id="PRU00175"/>
    </source>
</evidence>
<dbReference type="SUPFAM" id="SSF57850">
    <property type="entry name" value="RING/U-box"/>
    <property type="match status" value="1"/>
</dbReference>
<feature type="region of interest" description="Disordered" evidence="8">
    <location>
        <begin position="658"/>
        <end position="736"/>
    </location>
</feature>
<keyword evidence="4" id="KW-0862">Zinc</keyword>
<reference evidence="10 11" key="1">
    <citation type="submission" date="2024-01" db="EMBL/GenBank/DDBJ databases">
        <title>A telomere-to-telomere, gap-free genome of sweet tea (Lithocarpus litseifolius).</title>
        <authorList>
            <person name="Zhou J."/>
        </authorList>
    </citation>
    <scope>NUCLEOTIDE SEQUENCE [LARGE SCALE GENOMIC DNA]</scope>
    <source>
        <strain evidence="10">Zhou-2022a</strain>
        <tissue evidence="10">Leaf</tissue>
    </source>
</reference>
<feature type="region of interest" description="Disordered" evidence="8">
    <location>
        <begin position="880"/>
        <end position="1017"/>
    </location>
</feature>
<feature type="compositionally biased region" description="Basic and acidic residues" evidence="8">
    <location>
        <begin position="678"/>
        <end position="704"/>
    </location>
</feature>
<evidence type="ECO:0000256" key="5">
    <source>
        <dbReference type="ARBA" id="ARBA00064110"/>
    </source>
</evidence>
<protein>
    <recommendedName>
        <fullName evidence="9">RING-type domain-containing protein</fullName>
    </recommendedName>
</protein>
<dbReference type="AlphaFoldDB" id="A0AAW2C1S9"/>
<dbReference type="Gene3D" id="3.30.40.10">
    <property type="entry name" value="Zinc/RING finger domain, C3HC4 (zinc finger)"/>
    <property type="match status" value="1"/>
</dbReference>
<dbReference type="GO" id="GO:0051865">
    <property type="term" value="P:protein autoubiquitination"/>
    <property type="evidence" value="ECO:0007669"/>
    <property type="project" value="UniProtKB-ARBA"/>
</dbReference>
<keyword evidence="2" id="KW-0479">Metal-binding</keyword>
<feature type="domain" description="RING-type" evidence="9">
    <location>
        <begin position="447"/>
        <end position="488"/>
    </location>
</feature>
<feature type="region of interest" description="Disordered" evidence="8">
    <location>
        <begin position="612"/>
        <end position="644"/>
    </location>
</feature>
<dbReference type="Pfam" id="PF22099">
    <property type="entry name" value="MRS2-like"/>
    <property type="match status" value="2"/>
</dbReference>
<dbReference type="SMART" id="SM00184">
    <property type="entry name" value="RING"/>
    <property type="match status" value="1"/>
</dbReference>
<evidence type="ECO:0000256" key="7">
    <source>
        <dbReference type="SAM" id="Coils"/>
    </source>
</evidence>
<feature type="coiled-coil region" evidence="7">
    <location>
        <begin position="195"/>
        <end position="222"/>
    </location>
</feature>
<feature type="compositionally biased region" description="Basic and acidic residues" evidence="8">
    <location>
        <begin position="624"/>
        <end position="644"/>
    </location>
</feature>
<evidence type="ECO:0000256" key="8">
    <source>
        <dbReference type="SAM" id="MobiDB-lite"/>
    </source>
</evidence>
<keyword evidence="11" id="KW-1185">Reference proteome</keyword>
<evidence type="ECO:0000256" key="3">
    <source>
        <dbReference type="ARBA" id="ARBA00022771"/>
    </source>
</evidence>
<sequence>MGRDGYVVPVDQGAGAAMISASVNVNANLKKKNQSARSWILLDSRGEVTNLDVDKYAIMHRVHIHARDLRILDPLLSYPSTILGRDKAIVLNLEVLLRDPSDENVVPVVEELLRRLPPANAIPQGLGDGKEYPGGQNDVDAGEEDESPFEFRALEVALEAICSFLAARTTELETNAYPALDELTSMISSRNLDRVRKLKSAMTRLTARVQKVRDELEQLLDDDDDMADLYLSRKLAGVSSPVSGSGAANWFPASPTIGSKISRASRASVVTVRGDENDVEELEMLLEAYFMQIDGTLNKLTTLREYIDDTEDYINIQLDNHRNQLIQLELFLSSGTVCLSIYSLIAGIFGVNIPYTWNNNYGYMFKWDLDHADSSKSLGLALVEYISYFSCPNSFLYSGSYFTHPLIRSVKCRRKNNNKKKSKKKMMTSEREVAKVQREKLAACMTCPLCNKLFIDATTISECLHTFCRACIYEKLTDEEVNSCPVCNIDLGCSPLEKLRADHNVQDLRAKLFPLKIPLKIKKAVAPEALPLVPLLGKRKERSLSSLGVSTPSISAQSGLIGRRMKSAARKRHSLQESTHSVDRPVNEVEDDKTMEDSPVNLSSLETLCEIPQNGKQNSSNTECKQHMSNKDTEDHAKPCEGKTDMWKPLNDLVEAASKTRPIKLTRHGPVDKPVLSDGHDNEVHVPKTKIKEHVNKLKGHGDENGSTSTPSGSRKPRKVQGVQQRRAVSKGSKLPAQAMVKANNKRDRRFSPIWFSLVTSNDQGQDAPLPQISSCYLRVKDGSLPVSFIKKYLVQKLHLASEAEVEILLRGQPVISTLQLHNLVDLWLQTAPSSEGINTSVGSSAKNFVMVLSYCSPWTIREQSAVRRVAHKIVGAPKCGVERDQGGADEDRDDDVEPDLSENECHEGYDGENPDDESLVEGEAEEGEGFGAREEEEEPGGEDEEEDDEGERVVEEREEEDEEDDEGVVGEEVGQVLGDSAGRVGERRRQAQGGWVQEIAPWPERGGQGFGGGRHC</sequence>
<dbReference type="Pfam" id="PF13923">
    <property type="entry name" value="zf-C3HC4_2"/>
    <property type="match status" value="1"/>
</dbReference>
<dbReference type="GO" id="GO:0004842">
    <property type="term" value="F:ubiquitin-protein transferase activity"/>
    <property type="evidence" value="ECO:0007669"/>
    <property type="project" value="InterPro"/>
</dbReference>
<evidence type="ECO:0000259" key="9">
    <source>
        <dbReference type="PROSITE" id="PS50089"/>
    </source>
</evidence>
<evidence type="ECO:0000256" key="1">
    <source>
        <dbReference type="ARBA" id="ARBA00007535"/>
    </source>
</evidence>
<keyword evidence="3 6" id="KW-0863">Zinc-finger</keyword>
<dbReference type="InterPro" id="IPR044807">
    <property type="entry name" value="DRIP1-like"/>
</dbReference>
<dbReference type="CDD" id="cd16525">
    <property type="entry name" value="RING-HC_PCGF"/>
    <property type="match status" value="1"/>
</dbReference>
<evidence type="ECO:0000256" key="4">
    <source>
        <dbReference type="ARBA" id="ARBA00022833"/>
    </source>
</evidence>
<name>A0AAW2C1S9_9ROSI</name>
<dbReference type="InterPro" id="IPR001841">
    <property type="entry name" value="Znf_RING"/>
</dbReference>
<dbReference type="Gene3D" id="1.20.58.340">
    <property type="entry name" value="Magnesium transport protein CorA, transmembrane region"/>
    <property type="match status" value="1"/>
</dbReference>
<feature type="compositionally biased region" description="Acidic residues" evidence="8">
    <location>
        <begin position="911"/>
        <end position="970"/>
    </location>
</feature>
<dbReference type="PANTHER" id="PTHR46293">
    <property type="entry name" value="E3 UBIQUITIN PROTEIN LIGASE DRIP1"/>
    <property type="match status" value="1"/>
</dbReference>
<dbReference type="PROSITE" id="PS00518">
    <property type="entry name" value="ZF_RING_1"/>
    <property type="match status" value="1"/>
</dbReference>
<dbReference type="FunFam" id="3.30.40.10:FF:000033">
    <property type="entry name" value="Polycomb group RING finger protein 3"/>
    <property type="match status" value="1"/>
</dbReference>
<dbReference type="PROSITE" id="PS50089">
    <property type="entry name" value="ZF_RING_2"/>
    <property type="match status" value="1"/>
</dbReference>
<dbReference type="GO" id="GO:0015095">
    <property type="term" value="F:magnesium ion transmembrane transporter activity"/>
    <property type="evidence" value="ECO:0007669"/>
    <property type="project" value="UniProtKB-ARBA"/>
</dbReference>
<dbReference type="Proteomes" id="UP001459277">
    <property type="component" value="Unassembled WGS sequence"/>
</dbReference>
<proteinExistence type="inferred from homology"/>
<gene>
    <name evidence="10" type="ORF">SO802_026898</name>
</gene>
<dbReference type="InterPro" id="IPR017907">
    <property type="entry name" value="Znf_RING_CS"/>
</dbReference>
<comment type="caution">
    <text evidence="10">The sequence shown here is derived from an EMBL/GenBank/DDBJ whole genome shotgun (WGS) entry which is preliminary data.</text>
</comment>
<keyword evidence="7" id="KW-0175">Coiled coil</keyword>
<accession>A0AAW2C1S9</accession>